<comment type="cofactor">
    <cofactor evidence="1">
        <name>Zn(2+)</name>
        <dbReference type="ChEBI" id="CHEBI:29105"/>
    </cofactor>
</comment>
<dbReference type="SUPFAM" id="SSF51556">
    <property type="entry name" value="Metallo-dependent hydrolases"/>
    <property type="match status" value="1"/>
</dbReference>
<evidence type="ECO:0000256" key="1">
    <source>
        <dbReference type="ARBA" id="ARBA00001947"/>
    </source>
</evidence>
<feature type="domain" description="Adenosine deaminase" evidence="11">
    <location>
        <begin position="10"/>
        <end position="335"/>
    </location>
</feature>
<evidence type="ECO:0000256" key="3">
    <source>
        <dbReference type="ARBA" id="ARBA00011245"/>
    </source>
</evidence>
<dbReference type="InterPro" id="IPR001365">
    <property type="entry name" value="A_deaminase_dom"/>
</dbReference>
<dbReference type="STRING" id="35570.A0A1I8NZE8"/>
<keyword evidence="5" id="KW-0378">Hydrolase</keyword>
<dbReference type="FunFam" id="3.20.20.140:FF:000033">
    <property type="entry name" value="Adenosine deaminase-like protein"/>
    <property type="match status" value="1"/>
</dbReference>
<keyword evidence="4" id="KW-0479">Metal-binding</keyword>
<dbReference type="GO" id="GO:0006154">
    <property type="term" value="P:adenosine catabolic process"/>
    <property type="evidence" value="ECO:0007669"/>
    <property type="project" value="TreeGrafter"/>
</dbReference>
<evidence type="ECO:0000256" key="4">
    <source>
        <dbReference type="ARBA" id="ARBA00022723"/>
    </source>
</evidence>
<evidence type="ECO:0000313" key="12">
    <source>
        <dbReference type="EnsemblMetazoa" id="SCAU003443-PA"/>
    </source>
</evidence>
<dbReference type="PANTHER" id="PTHR11409:SF42">
    <property type="entry name" value="ADENOSINE DEAMINASE-LIKE PROTEIN"/>
    <property type="match status" value="1"/>
</dbReference>
<proteinExistence type="inferred from homology"/>
<comment type="function">
    <text evidence="9">Catalyzes the hydrolysis of the free cytosolic methylated adenosine nucleotide N(6)-methyl-AMP (N6-mAMP) to produce inositol monophosphate (IMP) and methylamine. Is required for the catabolism of cytosolic N6-mAMP, which is derived from the degradation of mRNA containing N6-methylated adenine (m6A).</text>
</comment>
<reference evidence="12" key="1">
    <citation type="submission" date="2020-05" db="UniProtKB">
        <authorList>
            <consortium name="EnsemblMetazoa"/>
        </authorList>
    </citation>
    <scope>IDENTIFICATION</scope>
    <source>
        <strain evidence="12">USDA</strain>
    </source>
</reference>
<gene>
    <name evidence="12" type="primary">106094464</name>
</gene>
<organism evidence="12 13">
    <name type="scientific">Stomoxys calcitrans</name>
    <name type="common">Stable fly</name>
    <name type="synonym">Conops calcitrans</name>
    <dbReference type="NCBI Taxonomy" id="35570"/>
    <lineage>
        <taxon>Eukaryota</taxon>
        <taxon>Metazoa</taxon>
        <taxon>Ecdysozoa</taxon>
        <taxon>Arthropoda</taxon>
        <taxon>Hexapoda</taxon>
        <taxon>Insecta</taxon>
        <taxon>Pterygota</taxon>
        <taxon>Neoptera</taxon>
        <taxon>Endopterygota</taxon>
        <taxon>Diptera</taxon>
        <taxon>Brachycera</taxon>
        <taxon>Muscomorpha</taxon>
        <taxon>Muscoidea</taxon>
        <taxon>Muscidae</taxon>
        <taxon>Stomoxys</taxon>
    </lineage>
</organism>
<dbReference type="GO" id="GO:0004000">
    <property type="term" value="F:adenosine deaminase activity"/>
    <property type="evidence" value="ECO:0007669"/>
    <property type="project" value="TreeGrafter"/>
</dbReference>
<dbReference type="InterPro" id="IPR006330">
    <property type="entry name" value="Ado/ade_deaminase"/>
</dbReference>
<keyword evidence="13" id="KW-1185">Reference proteome</keyword>
<dbReference type="Proteomes" id="UP000095300">
    <property type="component" value="Unassembled WGS sequence"/>
</dbReference>
<dbReference type="KEGG" id="scac:106094464"/>
<accession>A0A1I8NZE8</accession>
<dbReference type="Pfam" id="PF00962">
    <property type="entry name" value="A_deaminase"/>
    <property type="match status" value="1"/>
</dbReference>
<name>A0A1I8NZE8_STOCA</name>
<evidence type="ECO:0000256" key="2">
    <source>
        <dbReference type="ARBA" id="ARBA00006676"/>
    </source>
</evidence>
<comment type="subunit">
    <text evidence="3">Monomer.</text>
</comment>
<dbReference type="PANTHER" id="PTHR11409">
    <property type="entry name" value="ADENOSINE DEAMINASE"/>
    <property type="match status" value="1"/>
</dbReference>
<keyword evidence="6" id="KW-0862">Zinc</keyword>
<dbReference type="Gene3D" id="3.20.20.140">
    <property type="entry name" value="Metal-dependent hydrolases"/>
    <property type="match status" value="1"/>
</dbReference>
<sequence>MDLSFLKTMPKVELHAHLNGSLKMDSIQELGMELYGDNSDEFLREIKHFVEFASGNDEDKLNKCFQKFQFMHKLTATKEGLELATEKVIRDFASDNVFYLELRTTPKANSNMSRRQYIEIILHTLEDCHKKYDIIVKLLVSIDRSQGHQVAEEIIDLAIEMRNKYPSLVKGIDLSGNPAIGCFEDFVESLQKAKNAGLKLALHCAEIDNEMETQEMLDFNFDRCGHGTFLTSQQVEQCKKQLITIECCLTSNVKCGTVKGYDLHHFKYLFENKVKAVICTDDCGVFDSTLTEELLIACRTYGLNKEHVYGLSKNAIEASFASKEEKQVMLKRTDEYFKDNQDI</sequence>
<comment type="similarity">
    <text evidence="2">Belongs to the metallo-dependent hydrolases superfamily. Adenosine and AMP deaminases family.</text>
</comment>
<dbReference type="InterPro" id="IPR032466">
    <property type="entry name" value="Metal_Hydrolase"/>
</dbReference>
<dbReference type="GO" id="GO:0046103">
    <property type="term" value="P:inosine biosynthetic process"/>
    <property type="evidence" value="ECO:0007669"/>
    <property type="project" value="TreeGrafter"/>
</dbReference>
<keyword evidence="7" id="KW-0546">Nucleotide metabolism</keyword>
<dbReference type="EnsemblMetazoa" id="SCAU003443-RA">
    <property type="protein sequence ID" value="SCAU003443-PA"/>
    <property type="gene ID" value="SCAU003443"/>
</dbReference>
<comment type="catalytic activity">
    <reaction evidence="8">
        <text>N(6)-methyl-AMP + H2O + H(+) = IMP + methylamine</text>
        <dbReference type="Rhea" id="RHEA:16001"/>
        <dbReference type="ChEBI" id="CHEBI:15377"/>
        <dbReference type="ChEBI" id="CHEBI:15378"/>
        <dbReference type="ChEBI" id="CHEBI:58053"/>
        <dbReference type="ChEBI" id="CHEBI:59338"/>
        <dbReference type="ChEBI" id="CHEBI:144842"/>
    </reaction>
    <physiologicalReaction direction="left-to-right" evidence="8">
        <dbReference type="Rhea" id="RHEA:16002"/>
    </physiologicalReaction>
</comment>
<evidence type="ECO:0000256" key="8">
    <source>
        <dbReference type="ARBA" id="ARBA00048787"/>
    </source>
</evidence>
<evidence type="ECO:0000256" key="7">
    <source>
        <dbReference type="ARBA" id="ARBA00023080"/>
    </source>
</evidence>
<evidence type="ECO:0000313" key="13">
    <source>
        <dbReference type="Proteomes" id="UP000095300"/>
    </source>
</evidence>
<evidence type="ECO:0000259" key="11">
    <source>
        <dbReference type="Pfam" id="PF00962"/>
    </source>
</evidence>
<evidence type="ECO:0000256" key="6">
    <source>
        <dbReference type="ARBA" id="ARBA00022833"/>
    </source>
</evidence>
<evidence type="ECO:0000256" key="9">
    <source>
        <dbReference type="ARBA" id="ARBA00057464"/>
    </source>
</evidence>
<dbReference type="OrthoDB" id="272271at2759"/>
<dbReference type="AlphaFoldDB" id="A0A1I8NZE8"/>
<evidence type="ECO:0000256" key="5">
    <source>
        <dbReference type="ARBA" id="ARBA00022801"/>
    </source>
</evidence>
<dbReference type="GO" id="GO:0046872">
    <property type="term" value="F:metal ion binding"/>
    <property type="evidence" value="ECO:0007669"/>
    <property type="project" value="UniProtKB-KW"/>
</dbReference>
<evidence type="ECO:0000256" key="10">
    <source>
        <dbReference type="ARBA" id="ARBA00070474"/>
    </source>
</evidence>
<dbReference type="GO" id="GO:0009117">
    <property type="term" value="P:nucleotide metabolic process"/>
    <property type="evidence" value="ECO:0007669"/>
    <property type="project" value="UniProtKB-KW"/>
</dbReference>
<protein>
    <recommendedName>
        <fullName evidence="10">Adenosine deaminase-like protein</fullName>
    </recommendedName>
</protein>
<dbReference type="VEuPathDB" id="VectorBase:SCAU003443"/>
<dbReference type="CDD" id="cd00443">
    <property type="entry name" value="ADA_AMPD"/>
    <property type="match status" value="1"/>
</dbReference>